<comment type="caution">
    <text evidence="1">The sequence shown here is derived from an EMBL/GenBank/DDBJ whole genome shotgun (WGS) entry which is preliminary data.</text>
</comment>
<reference evidence="1" key="1">
    <citation type="journal article" date="2021" name="Environ. Microbiol.">
        <title>Gene family expansions and transcriptome signatures uncover fungal adaptations to wood decay.</title>
        <authorList>
            <person name="Hage H."/>
            <person name="Miyauchi S."/>
            <person name="Viragh M."/>
            <person name="Drula E."/>
            <person name="Min B."/>
            <person name="Chaduli D."/>
            <person name="Navarro D."/>
            <person name="Favel A."/>
            <person name="Norest M."/>
            <person name="Lesage-Meessen L."/>
            <person name="Balint B."/>
            <person name="Merenyi Z."/>
            <person name="de Eugenio L."/>
            <person name="Morin E."/>
            <person name="Martinez A.T."/>
            <person name="Baldrian P."/>
            <person name="Stursova M."/>
            <person name="Martinez M.J."/>
            <person name="Novotny C."/>
            <person name="Magnuson J.K."/>
            <person name="Spatafora J.W."/>
            <person name="Maurice S."/>
            <person name="Pangilinan J."/>
            <person name="Andreopoulos W."/>
            <person name="LaButti K."/>
            <person name="Hundley H."/>
            <person name="Na H."/>
            <person name="Kuo A."/>
            <person name="Barry K."/>
            <person name="Lipzen A."/>
            <person name="Henrissat B."/>
            <person name="Riley R."/>
            <person name="Ahrendt S."/>
            <person name="Nagy L.G."/>
            <person name="Grigoriev I.V."/>
            <person name="Martin F."/>
            <person name="Rosso M.N."/>
        </authorList>
    </citation>
    <scope>NUCLEOTIDE SEQUENCE</scope>
    <source>
        <strain evidence="1">CBS 384.51</strain>
    </source>
</reference>
<organism evidence="1 2">
    <name type="scientific">Irpex rosettiformis</name>
    <dbReference type="NCBI Taxonomy" id="378272"/>
    <lineage>
        <taxon>Eukaryota</taxon>
        <taxon>Fungi</taxon>
        <taxon>Dikarya</taxon>
        <taxon>Basidiomycota</taxon>
        <taxon>Agaricomycotina</taxon>
        <taxon>Agaricomycetes</taxon>
        <taxon>Polyporales</taxon>
        <taxon>Irpicaceae</taxon>
        <taxon>Irpex</taxon>
    </lineage>
</organism>
<name>A0ACB8TTF9_9APHY</name>
<evidence type="ECO:0000313" key="2">
    <source>
        <dbReference type="Proteomes" id="UP001055072"/>
    </source>
</evidence>
<protein>
    <submittedName>
        <fullName evidence="1">Ribonuclease H-like domain-containing protein</fullName>
    </submittedName>
</protein>
<accession>A0ACB8TTF9</accession>
<dbReference type="Proteomes" id="UP001055072">
    <property type="component" value="Unassembled WGS sequence"/>
</dbReference>
<evidence type="ECO:0000313" key="1">
    <source>
        <dbReference type="EMBL" id="KAI0085283.1"/>
    </source>
</evidence>
<keyword evidence="2" id="KW-1185">Reference proteome</keyword>
<sequence length="334" mass="38066">MKMRGQEAGVPGTRQSNQTGEIFAINKAAQIVPPFAPLHIISDSKYAIEGLTAYLQDWSDKDMANANHFRAAAYRLWARSARMTFKWTKGHAGEKGNEGANKLAGKGAEKQLNEDDNLEILDRWNLTKAKLATITQALAYKGITAAQKQTEQKAAEHKDISRNISDFLWHIPDYEQRATCELCNVEDSIKHILTECDTSENKKAWLKKHNTWPAPHLGNIIGAPLAQFNNDEGRQKMEAAQFYRILMTELAHLIWKIHYDIDGRTHTNMEILKRWYAAMNIRLQLDCEMTKAKYNKKQLALDLVQQTWSELSKNKERLSPEWANMGFLVGMGPL</sequence>
<proteinExistence type="predicted"/>
<gene>
    <name evidence="1" type="ORF">BDY19DRAFT_987161</name>
</gene>
<dbReference type="EMBL" id="MU274933">
    <property type="protein sequence ID" value="KAI0085283.1"/>
    <property type="molecule type" value="Genomic_DNA"/>
</dbReference>